<reference evidence="1 2" key="1">
    <citation type="submission" date="2019-09" db="EMBL/GenBank/DDBJ databases">
        <title>Whole genome shotgun sequencing (WGS) of Ellagibacter isourolithinifaciens DSM 104140(T) and Adlercreutzia muris DSM 29508(T).</title>
        <authorList>
            <person name="Stoll D.A."/>
            <person name="Danylec N."/>
            <person name="Huch M."/>
        </authorList>
    </citation>
    <scope>NUCLEOTIDE SEQUENCE [LARGE SCALE GENOMIC DNA]</scope>
    <source>
        <strain evidence="1 2">DSM 104140</strain>
    </source>
</reference>
<dbReference type="Pfam" id="PF02613">
    <property type="entry name" value="Nitrate_red_del"/>
    <property type="match status" value="1"/>
</dbReference>
<dbReference type="InterPro" id="IPR036411">
    <property type="entry name" value="TorD-like_sf"/>
</dbReference>
<dbReference type="Gene3D" id="1.10.3480.10">
    <property type="entry name" value="TorD-like"/>
    <property type="match status" value="1"/>
</dbReference>
<proteinExistence type="predicted"/>
<dbReference type="EMBL" id="WAJR01000002">
    <property type="protein sequence ID" value="KAB1642390.1"/>
    <property type="molecule type" value="Genomic_DNA"/>
</dbReference>
<dbReference type="SUPFAM" id="SSF89155">
    <property type="entry name" value="TorD-like"/>
    <property type="match status" value="1"/>
</dbReference>
<gene>
    <name evidence="1" type="ORF">F8C90_01385</name>
</gene>
<dbReference type="Proteomes" id="UP000468668">
    <property type="component" value="Unassembled WGS sequence"/>
</dbReference>
<name>A0A6N6NQW7_9ACTN</name>
<accession>A0A6N6NQW7</accession>
<evidence type="ECO:0000313" key="1">
    <source>
        <dbReference type="EMBL" id="KAB1642390.1"/>
    </source>
</evidence>
<sequence>MEHSGRLRVPARDDVRARYLACGFTLDKDISLPEDHLSFELEFMALLCEHEAS</sequence>
<comment type="caution">
    <text evidence="1">The sequence shown here is derived from an EMBL/GenBank/DDBJ whole genome shotgun (WGS) entry which is preliminary data.</text>
</comment>
<keyword evidence="2" id="KW-1185">Reference proteome</keyword>
<dbReference type="InterPro" id="IPR020945">
    <property type="entry name" value="DMSO/NO3_reduct_chaperone"/>
</dbReference>
<organism evidence="1 2">
    <name type="scientific">Ellagibacter isourolithinifaciens</name>
    <dbReference type="NCBI Taxonomy" id="2137581"/>
    <lineage>
        <taxon>Bacteria</taxon>
        <taxon>Bacillati</taxon>
        <taxon>Actinomycetota</taxon>
        <taxon>Coriobacteriia</taxon>
        <taxon>Eggerthellales</taxon>
        <taxon>Eggerthellaceae</taxon>
        <taxon>Ellagibacter</taxon>
    </lineage>
</organism>
<evidence type="ECO:0000313" key="2">
    <source>
        <dbReference type="Proteomes" id="UP000468668"/>
    </source>
</evidence>
<dbReference type="AlphaFoldDB" id="A0A6N6NQW7"/>
<protein>
    <submittedName>
        <fullName evidence="1">Molecular chaperone TorD family protein</fullName>
    </submittedName>
</protein>
<dbReference type="OrthoDB" id="9795302at2"/>